<name>A0ABR4B284_9LECA</name>
<proteinExistence type="predicted"/>
<feature type="region of interest" description="Disordered" evidence="1">
    <location>
        <begin position="26"/>
        <end position="130"/>
    </location>
</feature>
<protein>
    <submittedName>
        <fullName evidence="2">Uncharacterized protein</fullName>
    </submittedName>
</protein>
<evidence type="ECO:0000256" key="1">
    <source>
        <dbReference type="SAM" id="MobiDB-lite"/>
    </source>
</evidence>
<accession>A0ABR4B284</accession>
<sequence length="130" mass="13476">MTEEGECCSLVGRRAKKEDAGIACENERGNGENVFKHPLNTSSKSLAKKPSAKDDTPENVAPKAQNGEENGRTGLGAGIENTQKLSARNGAAAAKSPTENLPPAPSSTAQENDTTGPSDDPPDTSSPDKK</sequence>
<comment type="caution">
    <text evidence="2">The sequence shown here is derived from an EMBL/GenBank/DDBJ whole genome shotgun (WGS) entry which is preliminary data.</text>
</comment>
<keyword evidence="3" id="KW-1185">Reference proteome</keyword>
<dbReference type="Proteomes" id="UP001590951">
    <property type="component" value="Unassembled WGS sequence"/>
</dbReference>
<evidence type="ECO:0000313" key="3">
    <source>
        <dbReference type="Proteomes" id="UP001590951"/>
    </source>
</evidence>
<dbReference type="EMBL" id="JBHFEH010000030">
    <property type="protein sequence ID" value="KAL2052010.1"/>
    <property type="molecule type" value="Genomic_DNA"/>
</dbReference>
<gene>
    <name evidence="2" type="ORF">ABVK25_007702</name>
</gene>
<evidence type="ECO:0000313" key="2">
    <source>
        <dbReference type="EMBL" id="KAL2052010.1"/>
    </source>
</evidence>
<organism evidence="2 3">
    <name type="scientific">Lepraria finkii</name>
    <dbReference type="NCBI Taxonomy" id="1340010"/>
    <lineage>
        <taxon>Eukaryota</taxon>
        <taxon>Fungi</taxon>
        <taxon>Dikarya</taxon>
        <taxon>Ascomycota</taxon>
        <taxon>Pezizomycotina</taxon>
        <taxon>Lecanoromycetes</taxon>
        <taxon>OSLEUM clade</taxon>
        <taxon>Lecanoromycetidae</taxon>
        <taxon>Lecanorales</taxon>
        <taxon>Lecanorineae</taxon>
        <taxon>Stereocaulaceae</taxon>
        <taxon>Lepraria</taxon>
    </lineage>
</organism>
<reference evidence="2 3" key="1">
    <citation type="submission" date="2024-09" db="EMBL/GenBank/DDBJ databases">
        <title>Rethinking Asexuality: The Enigmatic Case of Functional Sexual Genes in Lepraria (Stereocaulaceae).</title>
        <authorList>
            <person name="Doellman M."/>
            <person name="Sun Y."/>
            <person name="Barcenas-Pena A."/>
            <person name="Lumbsch H.T."/>
            <person name="Grewe F."/>
        </authorList>
    </citation>
    <scope>NUCLEOTIDE SEQUENCE [LARGE SCALE GENOMIC DNA]</scope>
    <source>
        <strain evidence="2 3">Grewe 0041</strain>
    </source>
</reference>